<dbReference type="CDD" id="cd14014">
    <property type="entry name" value="STKc_PknB_like"/>
    <property type="match status" value="1"/>
</dbReference>
<evidence type="ECO:0000256" key="5">
    <source>
        <dbReference type="ARBA" id="ARBA00022741"/>
    </source>
</evidence>
<dbReference type="PANTHER" id="PTHR43289">
    <property type="entry name" value="MITOGEN-ACTIVATED PROTEIN KINASE KINASE KINASE 20-RELATED"/>
    <property type="match status" value="1"/>
</dbReference>
<dbReference type="InterPro" id="IPR000719">
    <property type="entry name" value="Prot_kinase_dom"/>
</dbReference>
<dbReference type="GO" id="GO:0005524">
    <property type="term" value="F:ATP binding"/>
    <property type="evidence" value="ECO:0007669"/>
    <property type="project" value="UniProtKB-KW"/>
</dbReference>
<feature type="transmembrane region" description="Helical" evidence="11">
    <location>
        <begin position="418"/>
        <end position="441"/>
    </location>
</feature>
<comment type="catalytic activity">
    <reaction evidence="9">
        <text>L-seryl-[protein] + ATP = O-phospho-L-seryl-[protein] + ADP + H(+)</text>
        <dbReference type="Rhea" id="RHEA:17989"/>
        <dbReference type="Rhea" id="RHEA-COMP:9863"/>
        <dbReference type="Rhea" id="RHEA-COMP:11604"/>
        <dbReference type="ChEBI" id="CHEBI:15378"/>
        <dbReference type="ChEBI" id="CHEBI:29999"/>
        <dbReference type="ChEBI" id="CHEBI:30616"/>
        <dbReference type="ChEBI" id="CHEBI:83421"/>
        <dbReference type="ChEBI" id="CHEBI:456216"/>
        <dbReference type="EC" id="2.7.11.1"/>
    </reaction>
</comment>
<gene>
    <name evidence="14" type="ORF">BMIN_1592</name>
</gene>
<dbReference type="InterPro" id="IPR008271">
    <property type="entry name" value="Ser/Thr_kinase_AS"/>
</dbReference>
<keyword evidence="11" id="KW-0812">Transmembrane</keyword>
<keyword evidence="2 14" id="KW-0723">Serine/threonine-protein kinase</keyword>
<evidence type="ECO:0000256" key="9">
    <source>
        <dbReference type="ARBA" id="ARBA00048679"/>
    </source>
</evidence>
<evidence type="ECO:0000256" key="10">
    <source>
        <dbReference type="SAM" id="MobiDB-lite"/>
    </source>
</evidence>
<proteinExistence type="predicted"/>
<evidence type="ECO:0000256" key="8">
    <source>
        <dbReference type="ARBA" id="ARBA00047899"/>
    </source>
</evidence>
<feature type="domain" description="PASTA" evidence="13">
    <location>
        <begin position="602"/>
        <end position="668"/>
    </location>
</feature>
<evidence type="ECO:0000313" key="14">
    <source>
        <dbReference type="EMBL" id="KFI72055.1"/>
    </source>
</evidence>
<evidence type="ECO:0000256" key="4">
    <source>
        <dbReference type="ARBA" id="ARBA00022737"/>
    </source>
</evidence>
<keyword evidence="6 14" id="KW-0418">Kinase</keyword>
<evidence type="ECO:0000259" key="12">
    <source>
        <dbReference type="PROSITE" id="PS50011"/>
    </source>
</evidence>
<dbReference type="PANTHER" id="PTHR43289:SF6">
    <property type="entry name" value="SERINE_THREONINE-PROTEIN KINASE NEKL-3"/>
    <property type="match status" value="1"/>
</dbReference>
<dbReference type="InterPro" id="IPR011009">
    <property type="entry name" value="Kinase-like_dom_sf"/>
</dbReference>
<dbReference type="GO" id="GO:0004674">
    <property type="term" value="F:protein serine/threonine kinase activity"/>
    <property type="evidence" value="ECO:0007669"/>
    <property type="project" value="UniProtKB-KW"/>
</dbReference>
<dbReference type="SUPFAM" id="SSF56112">
    <property type="entry name" value="Protein kinase-like (PK-like)"/>
    <property type="match status" value="1"/>
</dbReference>
<dbReference type="eggNOG" id="COG0515">
    <property type="taxonomic scope" value="Bacteria"/>
</dbReference>
<keyword evidence="4" id="KW-0677">Repeat</keyword>
<feature type="compositionally biased region" description="Polar residues" evidence="10">
    <location>
        <begin position="336"/>
        <end position="356"/>
    </location>
</feature>
<dbReference type="Pfam" id="PF00069">
    <property type="entry name" value="Pkinase"/>
    <property type="match status" value="1"/>
</dbReference>
<keyword evidence="11" id="KW-1133">Transmembrane helix</keyword>
<dbReference type="EC" id="2.7.11.1" evidence="1"/>
<evidence type="ECO:0000256" key="1">
    <source>
        <dbReference type="ARBA" id="ARBA00012513"/>
    </source>
</evidence>
<keyword evidence="3 14" id="KW-0808">Transferase</keyword>
<dbReference type="GO" id="GO:0106310">
    <property type="term" value="F:protein serine kinase activity"/>
    <property type="evidence" value="ECO:0007669"/>
    <property type="project" value="RHEA"/>
</dbReference>
<sequence>MGDSITQAEGTVIEGRYRIVRRIASGGMATVFLALDQRLDRNVAIKVMHAQLANGPHRDQFVERFHREAKSAASIANPHIVQVYDTGEYDDREYLVMEYVHGVNLREEMSRRVTFDVRSAIRILVETLDGLASAHQAGVVHRDIKPENILINDRGRVQITDFGLAKAASQSTLSSTGMLLGTASYLAPELIESNISTTQGDLYSVGMMTWEMLAGRLPFISDNPVTLVFRHVHEDVPSITTACDGIHPAIAEFIGHLTARDPQKRARDAVEAFSLIRELIPRLPSDAWNYRLAPDQSSDGDADGAILKPRPVDMADMTEETAQGGPPTPPDVHSNDVPSVTSAVQSTIHPTGSNPTVPVAPAPEQSPDASGQQATIVVESPDDPMSLASITDDDPPREEPRTASPMGARVRAVLRHPIIITVVIASALLAIAGGTAAWWYLQGPGSYWTIPQPAGLSCVQNRECTIRDVSWASYEKSIKVAGIPYSVTRKFSDDVSEGRIISTSPATVGAHLNRRGGDTLSVVVSKGVRLSTVPKDILDTTTANGKDPLAALKKAGFTNITHHDDGDSWSTTVPKGAVVSISLDPGETVKHSDPVTVILSKGPMPVNMPDVVGKTQDQAQSEFDDAKLTVTYTKEYSDSVKKGVIISTSQAAGVELHWGDSVEAVVSKGPETAVIPSLVGKSASDATNTLEGLGFSVKTQGLNILGLVQQQSAKGATRLRDTDGKATVVTLTVV</sequence>
<dbReference type="EMBL" id="JGZD01000010">
    <property type="protein sequence ID" value="KFI72055.1"/>
    <property type="molecule type" value="Genomic_DNA"/>
</dbReference>
<name>A0A087BM05_9BIFI</name>
<accession>A0A087BM05</accession>
<dbReference type="AlphaFoldDB" id="A0A087BM05"/>
<dbReference type="InterPro" id="IPR005543">
    <property type="entry name" value="PASTA_dom"/>
</dbReference>
<dbReference type="FunFam" id="3.30.200.20:FF:000035">
    <property type="entry name" value="Serine/threonine protein kinase Stk1"/>
    <property type="match status" value="1"/>
</dbReference>
<comment type="caution">
    <text evidence="14">The sequence shown here is derived from an EMBL/GenBank/DDBJ whole genome shotgun (WGS) entry which is preliminary data.</text>
</comment>
<keyword evidence="7" id="KW-0067">ATP-binding</keyword>
<dbReference type="Gene3D" id="3.30.200.20">
    <property type="entry name" value="Phosphorylase Kinase, domain 1"/>
    <property type="match status" value="1"/>
</dbReference>
<dbReference type="STRING" id="1693.BMIN_1592"/>
<dbReference type="PROSITE" id="PS50011">
    <property type="entry name" value="PROTEIN_KINASE_DOM"/>
    <property type="match status" value="1"/>
</dbReference>
<feature type="domain" description="PASTA" evidence="13">
    <location>
        <begin position="669"/>
        <end position="734"/>
    </location>
</feature>
<evidence type="ECO:0000256" key="11">
    <source>
        <dbReference type="SAM" id="Phobius"/>
    </source>
</evidence>
<evidence type="ECO:0000313" key="15">
    <source>
        <dbReference type="Proteomes" id="UP000029014"/>
    </source>
</evidence>
<dbReference type="Gene3D" id="1.10.510.10">
    <property type="entry name" value="Transferase(Phosphotransferase) domain 1"/>
    <property type="match status" value="1"/>
</dbReference>
<dbReference type="eggNOG" id="COG2815">
    <property type="taxonomic scope" value="Bacteria"/>
</dbReference>
<dbReference type="Pfam" id="PF03793">
    <property type="entry name" value="PASTA"/>
    <property type="match status" value="2"/>
</dbReference>
<organism evidence="14 15">
    <name type="scientific">Bifidobacterium minimum</name>
    <dbReference type="NCBI Taxonomy" id="1693"/>
    <lineage>
        <taxon>Bacteria</taxon>
        <taxon>Bacillati</taxon>
        <taxon>Actinomycetota</taxon>
        <taxon>Actinomycetes</taxon>
        <taxon>Bifidobacteriales</taxon>
        <taxon>Bifidobacteriaceae</taxon>
        <taxon>Bifidobacterium</taxon>
    </lineage>
</organism>
<feature type="domain" description="PASTA" evidence="13">
    <location>
        <begin position="532"/>
        <end position="601"/>
    </location>
</feature>
<evidence type="ECO:0000259" key="13">
    <source>
        <dbReference type="PROSITE" id="PS51178"/>
    </source>
</evidence>
<reference evidence="14 15" key="1">
    <citation type="submission" date="2014-03" db="EMBL/GenBank/DDBJ databases">
        <title>Genomics of Bifidobacteria.</title>
        <authorList>
            <person name="Ventura M."/>
            <person name="Milani C."/>
            <person name="Lugli G.A."/>
        </authorList>
    </citation>
    <scope>NUCLEOTIDE SEQUENCE [LARGE SCALE GENOMIC DNA]</scope>
    <source>
        <strain evidence="14 15">LMG 11592</strain>
    </source>
</reference>
<keyword evidence="15" id="KW-1185">Reference proteome</keyword>
<dbReference type="CDD" id="cd06577">
    <property type="entry name" value="PASTA_pknB"/>
    <property type="match status" value="3"/>
</dbReference>
<evidence type="ECO:0000256" key="6">
    <source>
        <dbReference type="ARBA" id="ARBA00022777"/>
    </source>
</evidence>
<evidence type="ECO:0000256" key="3">
    <source>
        <dbReference type="ARBA" id="ARBA00022679"/>
    </source>
</evidence>
<feature type="domain" description="Protein kinase" evidence="12">
    <location>
        <begin position="17"/>
        <end position="280"/>
    </location>
</feature>
<comment type="catalytic activity">
    <reaction evidence="8">
        <text>L-threonyl-[protein] + ATP = O-phospho-L-threonyl-[protein] + ADP + H(+)</text>
        <dbReference type="Rhea" id="RHEA:46608"/>
        <dbReference type="Rhea" id="RHEA-COMP:11060"/>
        <dbReference type="Rhea" id="RHEA-COMP:11605"/>
        <dbReference type="ChEBI" id="CHEBI:15378"/>
        <dbReference type="ChEBI" id="CHEBI:30013"/>
        <dbReference type="ChEBI" id="CHEBI:30616"/>
        <dbReference type="ChEBI" id="CHEBI:61977"/>
        <dbReference type="ChEBI" id="CHEBI:456216"/>
        <dbReference type="EC" id="2.7.11.1"/>
    </reaction>
</comment>
<dbReference type="SMART" id="SM00220">
    <property type="entry name" value="S_TKc"/>
    <property type="match status" value="1"/>
</dbReference>
<keyword evidence="5" id="KW-0547">Nucleotide-binding</keyword>
<dbReference type="PROSITE" id="PS00108">
    <property type="entry name" value="PROTEIN_KINASE_ST"/>
    <property type="match status" value="1"/>
</dbReference>
<evidence type="ECO:0000256" key="2">
    <source>
        <dbReference type="ARBA" id="ARBA00022527"/>
    </source>
</evidence>
<keyword evidence="11" id="KW-0472">Membrane</keyword>
<dbReference type="SMART" id="SM00740">
    <property type="entry name" value="PASTA"/>
    <property type="match status" value="4"/>
</dbReference>
<evidence type="ECO:0000256" key="7">
    <source>
        <dbReference type="ARBA" id="ARBA00022840"/>
    </source>
</evidence>
<dbReference type="Gene3D" id="3.30.10.20">
    <property type="match status" value="4"/>
</dbReference>
<dbReference type="Proteomes" id="UP000029014">
    <property type="component" value="Unassembled WGS sequence"/>
</dbReference>
<protein>
    <recommendedName>
        <fullName evidence="1">non-specific serine/threonine protein kinase</fullName>
        <ecNumber evidence="1">2.7.11.1</ecNumber>
    </recommendedName>
</protein>
<feature type="region of interest" description="Disordered" evidence="10">
    <location>
        <begin position="318"/>
        <end position="404"/>
    </location>
</feature>
<dbReference type="PROSITE" id="PS51178">
    <property type="entry name" value="PASTA"/>
    <property type="match status" value="3"/>
</dbReference>
<dbReference type="RefSeq" id="WP_022861011.1">
    <property type="nucleotide sequence ID" value="NZ_JGZD01000010.1"/>
</dbReference>